<protein>
    <recommendedName>
        <fullName evidence="2">HORMA domain-containing protein</fullName>
    </recommendedName>
</protein>
<feature type="compositionally biased region" description="Basic and acidic residues" evidence="1">
    <location>
        <begin position="218"/>
        <end position="227"/>
    </location>
</feature>
<dbReference type="AlphaFoldDB" id="A0ABD3QFF8"/>
<gene>
    <name evidence="3" type="ORF">ACHAWO_000968</name>
</gene>
<evidence type="ECO:0000256" key="1">
    <source>
        <dbReference type="SAM" id="MobiDB-lite"/>
    </source>
</evidence>
<evidence type="ECO:0000259" key="2">
    <source>
        <dbReference type="Pfam" id="PF02301"/>
    </source>
</evidence>
<organism evidence="3 4">
    <name type="scientific">Cyclotella atomus</name>
    <dbReference type="NCBI Taxonomy" id="382360"/>
    <lineage>
        <taxon>Eukaryota</taxon>
        <taxon>Sar</taxon>
        <taxon>Stramenopiles</taxon>
        <taxon>Ochrophyta</taxon>
        <taxon>Bacillariophyta</taxon>
        <taxon>Coscinodiscophyceae</taxon>
        <taxon>Thalassiosirophycidae</taxon>
        <taxon>Stephanodiscales</taxon>
        <taxon>Stephanodiscaceae</taxon>
        <taxon>Cyclotella</taxon>
    </lineage>
</organism>
<dbReference type="InterPro" id="IPR003511">
    <property type="entry name" value="HORMA_dom"/>
</dbReference>
<name>A0ABD3QFF8_9STRA</name>
<proteinExistence type="predicted"/>
<dbReference type="InterPro" id="IPR036570">
    <property type="entry name" value="HORMA_dom_sf"/>
</dbReference>
<feature type="compositionally biased region" description="Polar residues" evidence="1">
    <location>
        <begin position="96"/>
        <end position="105"/>
    </location>
</feature>
<sequence length="688" mass="75167">MDTLTPCRHRPSMSGRYITLAARQLRDSRVNRFIDHRATKASTTPVPSKTPKGKATRSSEKETPTVVGTQGPGPLVLGHHDELDAATNAASVAGSRKSTMDASIATSTNSSNSSSEETEKDVQAQATMMLQTTLECGIASICRLRKLYPSSFFKKSDLEGTSVTQFDVEHLENLLDSDNTQEESMEGEFGGETLSPLTATQKTHNTAQYTQRERRGRVRGDTQRDVSGDAKAATEALMLIRWIGKQGVNVLMKNDQLASVHFGIMLPKDEEGCDELLEQYVFQFGQNEPTQPSQNLAMTQARSDICSFFQNLNGYSAGSLSQAIVPMTTQGTVGTQASGASQFDFLATQQTGCSEDTKSVGPRYDSQKSGYSRSQARSVASMSNKSRRSRKSLQSVASMSQKSVVDSMTQSIKASVKRNKSVRIPFERYLTLRIEFTKSLSSSELPKVLRSKSTTTSPKPQTKGMVITPLGTVSEESCTGRSVAMTAYSKADKLKYGVDVNVQKSDSQFVIDELVLENGAFKPFTQMDLENNNDDASKCSKADDLKSTTSRSTKASKRKEAHKPGSPNKKSRCVSPLEPRILPSGSKAFGIPSIGNNGAQTYLKCIILEHRLNSTGEEYKVEFGSKSLERKKQWVPVRKVVKLAEMRKRIESALGKLDCDDEEELIETVAEKLGVGAAYVGAVLSKLS</sequence>
<feature type="compositionally biased region" description="Low complexity" evidence="1">
    <location>
        <begin position="106"/>
        <end position="115"/>
    </location>
</feature>
<feature type="region of interest" description="Disordered" evidence="1">
    <location>
        <begin position="35"/>
        <end position="120"/>
    </location>
</feature>
<dbReference type="Proteomes" id="UP001530400">
    <property type="component" value="Unassembled WGS sequence"/>
</dbReference>
<evidence type="ECO:0000313" key="3">
    <source>
        <dbReference type="EMBL" id="KAL3799047.1"/>
    </source>
</evidence>
<comment type="caution">
    <text evidence="3">The sequence shown here is derived from an EMBL/GenBank/DDBJ whole genome shotgun (WGS) entry which is preliminary data.</text>
</comment>
<accession>A0ABD3QFF8</accession>
<feature type="region of interest" description="Disordered" evidence="1">
    <location>
        <begin position="526"/>
        <end position="577"/>
    </location>
</feature>
<feature type="compositionally biased region" description="Basic and acidic residues" evidence="1">
    <location>
        <begin position="535"/>
        <end position="546"/>
    </location>
</feature>
<evidence type="ECO:0000313" key="4">
    <source>
        <dbReference type="Proteomes" id="UP001530400"/>
    </source>
</evidence>
<feature type="region of interest" description="Disordered" evidence="1">
    <location>
        <begin position="353"/>
        <end position="401"/>
    </location>
</feature>
<feature type="region of interest" description="Disordered" evidence="1">
    <location>
        <begin position="184"/>
        <end position="227"/>
    </location>
</feature>
<dbReference type="EMBL" id="JALLPJ020000197">
    <property type="protein sequence ID" value="KAL3799047.1"/>
    <property type="molecule type" value="Genomic_DNA"/>
</dbReference>
<feature type="compositionally biased region" description="Polar residues" evidence="1">
    <location>
        <begin position="367"/>
        <end position="384"/>
    </location>
</feature>
<dbReference type="Gene3D" id="3.30.900.10">
    <property type="entry name" value="HORMA domain"/>
    <property type="match status" value="1"/>
</dbReference>
<feature type="domain" description="HORMA" evidence="2">
    <location>
        <begin position="129"/>
        <end position="299"/>
    </location>
</feature>
<dbReference type="Pfam" id="PF02301">
    <property type="entry name" value="HORMA"/>
    <property type="match status" value="1"/>
</dbReference>
<keyword evidence="4" id="KW-1185">Reference proteome</keyword>
<reference evidence="3 4" key="1">
    <citation type="submission" date="2024-10" db="EMBL/GenBank/DDBJ databases">
        <title>Updated reference genomes for cyclostephanoid diatoms.</title>
        <authorList>
            <person name="Roberts W.R."/>
            <person name="Alverson A.J."/>
        </authorList>
    </citation>
    <scope>NUCLEOTIDE SEQUENCE [LARGE SCALE GENOMIC DNA]</scope>
    <source>
        <strain evidence="3 4">AJA010-31</strain>
    </source>
</reference>
<feature type="compositionally biased region" description="Polar residues" evidence="1">
    <location>
        <begin position="195"/>
        <end position="210"/>
    </location>
</feature>